<protein>
    <submittedName>
        <fullName evidence="1">Uncharacterized protein</fullName>
    </submittedName>
</protein>
<dbReference type="Proteomes" id="UP001163223">
    <property type="component" value="Chromosome"/>
</dbReference>
<sequence length="132" mass="14086">MKISNLVGAAAIAVASLASTSAFAQVPGSNYYFDRSDEIARQDVSASTGSAVSVRTEAERVPGSSYYRDRREELVRQNIAASATDGSATRQGTVRAYGYAAGDGIATAPRTGVPGSRFFMDRNDEIVRQQIR</sequence>
<name>A0ACD4NQY4_9HYPH</name>
<evidence type="ECO:0000313" key="1">
    <source>
        <dbReference type="EMBL" id="WAJ29060.1"/>
    </source>
</evidence>
<organism evidence="1 2">
    <name type="scientific">Antarcticirhabdus aurantiaca</name>
    <dbReference type="NCBI Taxonomy" id="2606717"/>
    <lineage>
        <taxon>Bacteria</taxon>
        <taxon>Pseudomonadati</taxon>
        <taxon>Pseudomonadota</taxon>
        <taxon>Alphaproteobacteria</taxon>
        <taxon>Hyphomicrobiales</taxon>
        <taxon>Aurantimonadaceae</taxon>
        <taxon>Antarcticirhabdus</taxon>
    </lineage>
</organism>
<reference evidence="1" key="1">
    <citation type="submission" date="2022-11" db="EMBL/GenBank/DDBJ databases">
        <title>beta-Carotene-producing bacterium, Jeongeuplla avenae sp. nov., alleviates the salt stress of Arabidopsis seedlings.</title>
        <authorList>
            <person name="Jiang L."/>
            <person name="Lee J."/>
        </authorList>
    </citation>
    <scope>NUCLEOTIDE SEQUENCE</scope>
    <source>
        <strain evidence="1">DY_R2A_6</strain>
    </source>
</reference>
<proteinExistence type="predicted"/>
<accession>A0ACD4NQY4</accession>
<evidence type="ECO:0000313" key="2">
    <source>
        <dbReference type="Proteomes" id="UP001163223"/>
    </source>
</evidence>
<gene>
    <name evidence="1" type="ORF">OXU80_02090</name>
</gene>
<dbReference type="EMBL" id="CP113520">
    <property type="protein sequence ID" value="WAJ29060.1"/>
    <property type="molecule type" value="Genomic_DNA"/>
</dbReference>
<keyword evidence="2" id="KW-1185">Reference proteome</keyword>